<feature type="transmembrane region" description="Helical" evidence="13">
    <location>
        <begin position="79"/>
        <end position="99"/>
    </location>
</feature>
<proteinExistence type="inferred from homology"/>
<dbReference type="InterPro" id="IPR001734">
    <property type="entry name" value="Na/solute_symporter"/>
</dbReference>
<feature type="region of interest" description="Disordered" evidence="12">
    <location>
        <begin position="1"/>
        <end position="35"/>
    </location>
</feature>
<dbReference type="KEGG" id="hro:HELRODRAFT_75193"/>
<sequence length="410" mass="45725">MSRTTSSSHSSLSSSSSQLTPLSSSSSSSSSSSPPVNFSAADYVVFSISLIIPLLIGLYFFLHQNFWRKFRQVGQSMNFVAVGLSVLASILNGAFVMGIPAEVHYYGIAVFSLYYTCTYVVHAIVLIAPIVCHVFIPTYHRMKFTSAYEYIECRFNKPTRLLSASIFIASMVFFLAVVLYVPALAFSQVTSLSLYWTIVITGGICTLYTAIGGIKAVVYTDVLQMAILLIGLIVVSIIGANKMGGAWSVWEVAKMNGRANFEIFDIDPRTRITFWNQLIGQGVMYLCLQISNQMMVQRYMAVATPREAKMSIYMAMVLIIMLYMLIIFVGLVVHSTFSKCDPIFSKHIKSPDQIFVYFIMATIGDLKGVPGLITATIFAAALRLERKNGKKEFISIYFNYLFFKNENYFG</sequence>
<dbReference type="Proteomes" id="UP000015101">
    <property type="component" value="Unassembled WGS sequence"/>
</dbReference>
<dbReference type="eggNOG" id="KOG2349">
    <property type="taxonomic scope" value="Eukaryota"/>
</dbReference>
<dbReference type="NCBIfam" id="TIGR00813">
    <property type="entry name" value="sss"/>
    <property type="match status" value="1"/>
</dbReference>
<keyword evidence="10" id="KW-0739">Sodium transport</keyword>
<accession>T1G225</accession>
<evidence type="ECO:0000256" key="5">
    <source>
        <dbReference type="ARBA" id="ARBA00022692"/>
    </source>
</evidence>
<dbReference type="Gene3D" id="1.20.1730.10">
    <property type="entry name" value="Sodium/glucose cotransporter"/>
    <property type="match status" value="1"/>
</dbReference>
<dbReference type="GO" id="GO:0006814">
    <property type="term" value="P:sodium ion transport"/>
    <property type="evidence" value="ECO:0000318"/>
    <property type="project" value="GO_Central"/>
</dbReference>
<dbReference type="Pfam" id="PF00474">
    <property type="entry name" value="SSF"/>
    <property type="match status" value="1"/>
</dbReference>
<evidence type="ECO:0000256" key="7">
    <source>
        <dbReference type="ARBA" id="ARBA00023053"/>
    </source>
</evidence>
<dbReference type="OrthoDB" id="10043921at2759"/>
<feature type="transmembrane region" description="Helical" evidence="13">
    <location>
        <begin position="119"/>
        <end position="140"/>
    </location>
</feature>
<dbReference type="GO" id="GO:0015293">
    <property type="term" value="F:symporter activity"/>
    <property type="evidence" value="ECO:0000318"/>
    <property type="project" value="GO_Central"/>
</dbReference>
<dbReference type="PROSITE" id="PS50283">
    <property type="entry name" value="NA_SOLUT_SYMP_3"/>
    <property type="match status" value="1"/>
</dbReference>
<keyword evidence="8" id="KW-0406">Ion transport</keyword>
<keyword evidence="6 13" id="KW-1133">Transmembrane helix</keyword>
<evidence type="ECO:0000256" key="11">
    <source>
        <dbReference type="RuleBase" id="RU362091"/>
    </source>
</evidence>
<name>T1G225_HELRO</name>
<feature type="transmembrane region" description="Helical" evidence="13">
    <location>
        <begin position="193"/>
        <end position="211"/>
    </location>
</feature>
<evidence type="ECO:0000256" key="9">
    <source>
        <dbReference type="ARBA" id="ARBA00023136"/>
    </source>
</evidence>
<feature type="transmembrane region" description="Helical" evidence="13">
    <location>
        <begin position="274"/>
        <end position="291"/>
    </location>
</feature>
<feature type="transmembrane region" description="Helical" evidence="13">
    <location>
        <begin position="354"/>
        <end position="382"/>
    </location>
</feature>
<dbReference type="EnsemblMetazoa" id="HelroT75193">
    <property type="protein sequence ID" value="HelroP75193"/>
    <property type="gene ID" value="HelroG75193"/>
</dbReference>
<feature type="transmembrane region" description="Helical" evidence="13">
    <location>
        <begin position="218"/>
        <end position="240"/>
    </location>
</feature>
<dbReference type="EMBL" id="AMQM01003373">
    <property type="status" value="NOT_ANNOTATED_CDS"/>
    <property type="molecule type" value="Genomic_DNA"/>
</dbReference>
<dbReference type="PANTHER" id="PTHR42985:SF40">
    <property type="entry name" value="LD47995P-RELATED"/>
    <property type="match status" value="1"/>
</dbReference>
<keyword evidence="3" id="KW-0813">Transport</keyword>
<dbReference type="CTD" id="20215123"/>
<keyword evidence="16" id="KW-1185">Reference proteome</keyword>
<evidence type="ECO:0000256" key="10">
    <source>
        <dbReference type="ARBA" id="ARBA00023201"/>
    </source>
</evidence>
<feature type="transmembrane region" description="Helical" evidence="13">
    <location>
        <begin position="161"/>
        <end position="181"/>
    </location>
</feature>
<keyword evidence="9 13" id="KW-0472">Membrane</keyword>
<dbReference type="EMBL" id="KB096134">
    <property type="protein sequence ID" value="ESO08031.1"/>
    <property type="molecule type" value="Genomic_DNA"/>
</dbReference>
<feature type="transmembrane region" description="Helical" evidence="13">
    <location>
        <begin position="43"/>
        <end position="67"/>
    </location>
</feature>
<gene>
    <name evidence="15" type="primary">20215123</name>
    <name evidence="14" type="ORF">HELRODRAFT_75193</name>
</gene>
<evidence type="ECO:0000313" key="16">
    <source>
        <dbReference type="Proteomes" id="UP000015101"/>
    </source>
</evidence>
<reference evidence="16" key="1">
    <citation type="submission" date="2012-12" db="EMBL/GenBank/DDBJ databases">
        <authorList>
            <person name="Hellsten U."/>
            <person name="Grimwood J."/>
            <person name="Chapman J.A."/>
            <person name="Shapiro H."/>
            <person name="Aerts A."/>
            <person name="Otillar R.P."/>
            <person name="Terry A.Y."/>
            <person name="Boore J.L."/>
            <person name="Simakov O."/>
            <person name="Marletaz F."/>
            <person name="Cho S.-J."/>
            <person name="Edsinger-Gonzales E."/>
            <person name="Havlak P."/>
            <person name="Kuo D.-H."/>
            <person name="Larsson T."/>
            <person name="Lv J."/>
            <person name="Arendt D."/>
            <person name="Savage R."/>
            <person name="Osoegawa K."/>
            <person name="de Jong P."/>
            <person name="Lindberg D.R."/>
            <person name="Seaver E.C."/>
            <person name="Weisblat D.A."/>
            <person name="Putnam N.H."/>
            <person name="Grigoriev I.V."/>
            <person name="Rokhsar D.S."/>
        </authorList>
    </citation>
    <scope>NUCLEOTIDE SEQUENCE</scope>
</reference>
<organism evidence="15 16">
    <name type="scientific">Helobdella robusta</name>
    <name type="common">Californian leech</name>
    <dbReference type="NCBI Taxonomy" id="6412"/>
    <lineage>
        <taxon>Eukaryota</taxon>
        <taxon>Metazoa</taxon>
        <taxon>Spiralia</taxon>
        <taxon>Lophotrochozoa</taxon>
        <taxon>Annelida</taxon>
        <taxon>Clitellata</taxon>
        <taxon>Hirudinea</taxon>
        <taxon>Rhynchobdellida</taxon>
        <taxon>Glossiphoniidae</taxon>
        <taxon>Helobdella</taxon>
    </lineage>
</organism>
<comment type="similarity">
    <text evidence="2 11">Belongs to the sodium:solute symporter (SSF) (TC 2.A.21) family.</text>
</comment>
<evidence type="ECO:0000256" key="6">
    <source>
        <dbReference type="ARBA" id="ARBA00022989"/>
    </source>
</evidence>
<evidence type="ECO:0000256" key="1">
    <source>
        <dbReference type="ARBA" id="ARBA00004651"/>
    </source>
</evidence>
<dbReference type="InterPro" id="IPR038377">
    <property type="entry name" value="Na/Glc_symporter_sf"/>
</dbReference>
<protein>
    <submittedName>
        <fullName evidence="14 15">Uncharacterized protein</fullName>
    </submittedName>
</protein>
<keyword evidence="4" id="KW-1003">Cell membrane</keyword>
<dbReference type="InterPro" id="IPR051163">
    <property type="entry name" value="Sodium:Solute_Symporter_SSF"/>
</dbReference>
<evidence type="ECO:0000256" key="2">
    <source>
        <dbReference type="ARBA" id="ARBA00006434"/>
    </source>
</evidence>
<dbReference type="GO" id="GO:0005886">
    <property type="term" value="C:plasma membrane"/>
    <property type="evidence" value="ECO:0007669"/>
    <property type="project" value="UniProtKB-SubCell"/>
</dbReference>
<dbReference type="AlphaFoldDB" id="T1G225"/>
<dbReference type="HOGENOM" id="CLU_018808_11_3_1"/>
<reference evidence="15" key="3">
    <citation type="submission" date="2015-06" db="UniProtKB">
        <authorList>
            <consortium name="EnsemblMetazoa"/>
        </authorList>
    </citation>
    <scope>IDENTIFICATION</scope>
</reference>
<evidence type="ECO:0000313" key="14">
    <source>
        <dbReference type="EMBL" id="ESO08031.1"/>
    </source>
</evidence>
<dbReference type="GeneID" id="20215123"/>
<evidence type="ECO:0000256" key="13">
    <source>
        <dbReference type="SAM" id="Phobius"/>
    </source>
</evidence>
<dbReference type="STRING" id="6412.T1G225"/>
<keyword evidence="7" id="KW-0915">Sodium</keyword>
<reference evidence="14 16" key="2">
    <citation type="journal article" date="2013" name="Nature">
        <title>Insights into bilaterian evolution from three spiralian genomes.</title>
        <authorList>
            <person name="Simakov O."/>
            <person name="Marletaz F."/>
            <person name="Cho S.J."/>
            <person name="Edsinger-Gonzales E."/>
            <person name="Havlak P."/>
            <person name="Hellsten U."/>
            <person name="Kuo D.H."/>
            <person name="Larsson T."/>
            <person name="Lv J."/>
            <person name="Arendt D."/>
            <person name="Savage R."/>
            <person name="Osoegawa K."/>
            <person name="de Jong P."/>
            <person name="Grimwood J."/>
            <person name="Chapman J.A."/>
            <person name="Shapiro H."/>
            <person name="Aerts A."/>
            <person name="Otillar R.P."/>
            <person name="Terry A.Y."/>
            <person name="Boore J.L."/>
            <person name="Grigoriev I.V."/>
            <person name="Lindberg D.R."/>
            <person name="Seaver E.C."/>
            <person name="Weisblat D.A."/>
            <person name="Putnam N.H."/>
            <person name="Rokhsar D.S."/>
        </authorList>
    </citation>
    <scope>NUCLEOTIDE SEQUENCE</scope>
</reference>
<dbReference type="PANTHER" id="PTHR42985">
    <property type="entry name" value="SODIUM-COUPLED MONOCARBOXYLATE TRANSPORTER"/>
    <property type="match status" value="1"/>
</dbReference>
<evidence type="ECO:0000256" key="8">
    <source>
        <dbReference type="ARBA" id="ARBA00023065"/>
    </source>
</evidence>
<feature type="transmembrane region" description="Helical" evidence="13">
    <location>
        <begin position="312"/>
        <end position="334"/>
    </location>
</feature>
<evidence type="ECO:0000256" key="4">
    <source>
        <dbReference type="ARBA" id="ARBA00022475"/>
    </source>
</evidence>
<dbReference type="InParanoid" id="T1G225"/>
<evidence type="ECO:0000256" key="12">
    <source>
        <dbReference type="SAM" id="MobiDB-lite"/>
    </source>
</evidence>
<dbReference type="OMA" id="RANFEIF"/>
<evidence type="ECO:0000313" key="15">
    <source>
        <dbReference type="EnsemblMetazoa" id="HelroP75193"/>
    </source>
</evidence>
<dbReference type="RefSeq" id="XP_009013820.1">
    <property type="nucleotide sequence ID" value="XM_009015572.1"/>
</dbReference>
<comment type="subcellular location">
    <subcellularLocation>
        <location evidence="1">Cell membrane</location>
        <topology evidence="1">Multi-pass membrane protein</topology>
    </subcellularLocation>
</comment>
<keyword evidence="5 13" id="KW-0812">Transmembrane</keyword>
<evidence type="ECO:0000256" key="3">
    <source>
        <dbReference type="ARBA" id="ARBA00022448"/>
    </source>
</evidence>